<dbReference type="EMBL" id="CAJNOE010000008">
    <property type="protein sequence ID" value="CAF0720545.1"/>
    <property type="molecule type" value="Genomic_DNA"/>
</dbReference>
<dbReference type="Pfam" id="PF04548">
    <property type="entry name" value="AIG1"/>
    <property type="match status" value="1"/>
</dbReference>
<reference evidence="5" key="1">
    <citation type="submission" date="2021-02" db="EMBL/GenBank/DDBJ databases">
        <authorList>
            <person name="Nowell W R."/>
        </authorList>
    </citation>
    <scope>NUCLEOTIDE SEQUENCE</scope>
</reference>
<dbReference type="Proteomes" id="UP000663860">
    <property type="component" value="Unassembled WGS sequence"/>
</dbReference>
<dbReference type="SUPFAM" id="SSF51294">
    <property type="entry name" value="Hedgehog/intein (Hint) domain"/>
    <property type="match status" value="1"/>
</dbReference>
<dbReference type="EMBL" id="CAJOBB010002208">
    <property type="protein sequence ID" value="CAF3948182.1"/>
    <property type="molecule type" value="Genomic_DNA"/>
</dbReference>
<protein>
    <recommendedName>
        <fullName evidence="4">AIG1-type G domain-containing protein</fullName>
    </recommendedName>
</protein>
<dbReference type="GO" id="GO:0005525">
    <property type="term" value="F:GTP binding"/>
    <property type="evidence" value="ECO:0007669"/>
    <property type="project" value="InterPro"/>
</dbReference>
<keyword evidence="2" id="KW-0547">Nucleotide-binding</keyword>
<accession>A0A813MQ78</accession>
<dbReference type="Gene3D" id="3.40.50.300">
    <property type="entry name" value="P-loop containing nucleotide triphosphate hydrolases"/>
    <property type="match status" value="1"/>
</dbReference>
<evidence type="ECO:0000256" key="2">
    <source>
        <dbReference type="ARBA" id="ARBA00022741"/>
    </source>
</evidence>
<dbReference type="InterPro" id="IPR036844">
    <property type="entry name" value="Hint_dom_sf"/>
</dbReference>
<feature type="coiled-coil region" evidence="3">
    <location>
        <begin position="230"/>
        <end position="336"/>
    </location>
</feature>
<dbReference type="Proteomes" id="UP000663868">
    <property type="component" value="Unassembled WGS sequence"/>
</dbReference>
<comment type="caution">
    <text evidence="5">The sequence shown here is derived from an EMBL/GenBank/DDBJ whole genome shotgun (WGS) entry which is preliminary data.</text>
</comment>
<comment type="similarity">
    <text evidence="1">Belongs to the TRAFAC class TrmE-Era-EngA-EngB-Septin-like GTPase superfamily. AIG1/Toc34/Toc159-like paraseptin GTPase family. IAN subfamily.</text>
</comment>
<dbReference type="Gene3D" id="2.170.16.10">
    <property type="entry name" value="Hedgehog/Intein (Hint) domain"/>
    <property type="match status" value="1"/>
</dbReference>
<feature type="domain" description="AIG1-type G" evidence="4">
    <location>
        <begin position="14"/>
        <end position="209"/>
    </location>
</feature>
<gene>
    <name evidence="5" type="ORF">IZO911_LOCUS1870</name>
    <name evidence="6" type="ORF">KXQ929_LOCUS25446</name>
</gene>
<evidence type="ECO:0000256" key="1">
    <source>
        <dbReference type="ARBA" id="ARBA00008535"/>
    </source>
</evidence>
<dbReference type="InterPro" id="IPR027417">
    <property type="entry name" value="P-loop_NTPase"/>
</dbReference>
<dbReference type="SUPFAM" id="SSF52540">
    <property type="entry name" value="P-loop containing nucleoside triphosphate hydrolases"/>
    <property type="match status" value="1"/>
</dbReference>
<evidence type="ECO:0000313" key="5">
    <source>
        <dbReference type="EMBL" id="CAF0720545.1"/>
    </source>
</evidence>
<dbReference type="InterPro" id="IPR006703">
    <property type="entry name" value="G_AIG1"/>
</dbReference>
<keyword evidence="3" id="KW-0175">Coiled coil</keyword>
<proteinExistence type="inferred from homology"/>
<evidence type="ECO:0000259" key="4">
    <source>
        <dbReference type="Pfam" id="PF04548"/>
    </source>
</evidence>
<evidence type="ECO:0000313" key="7">
    <source>
        <dbReference type="Proteomes" id="UP000663860"/>
    </source>
</evidence>
<evidence type="ECO:0000313" key="6">
    <source>
        <dbReference type="EMBL" id="CAF3948182.1"/>
    </source>
</evidence>
<name>A0A813MQ78_9BILA</name>
<organism evidence="5 7">
    <name type="scientific">Adineta steineri</name>
    <dbReference type="NCBI Taxonomy" id="433720"/>
    <lineage>
        <taxon>Eukaryota</taxon>
        <taxon>Metazoa</taxon>
        <taxon>Spiralia</taxon>
        <taxon>Gnathifera</taxon>
        <taxon>Rotifera</taxon>
        <taxon>Eurotatoria</taxon>
        <taxon>Bdelloidea</taxon>
        <taxon>Adinetida</taxon>
        <taxon>Adinetidae</taxon>
        <taxon>Adineta</taxon>
    </lineage>
</organism>
<dbReference type="AlphaFoldDB" id="A0A813MQ78"/>
<evidence type="ECO:0000256" key="3">
    <source>
        <dbReference type="SAM" id="Coils"/>
    </source>
</evidence>
<sequence length="558" mass="64639">MATYANNNGNQYGLIILGNSGVGKSFLANILLDREVFKHEFSARSVTHRTEFQELTFDNHRYAIFNIPGLIEADQTRVDVNKREIDHAFNQRPNSLIIYVFGQQNGRIRDEDVVAFNAINKAYPLNIESLLIVVNGLPVDRPTNYEGEVMLMLQDIIQLPIKAERVCFLNMINRENSREKQTLRMQLLNAIVELSPTEHIKEQDIHLKVDEVKMLKKQIEQMTEAFENNKIHFQNEIREHQRRYDNLIANQKTETDSLRRIIERQVEEAQEMRESQEEQVRLMQNQIQKMETEQEQLQEKLRKKGNEETKAIQDALKASQQAQNELKQKIIELQNRPPHVITEKKKSSCFVAGTLIHMADGTDKPIEKIQVGDIVLGAGHQHHVVMFLDIERLEDRNLYGINDFPPFFTSEHVFFTADGTMLAIEPQASEDEEPSLRGLVHPLCINVELQALEQNRSSTIVVNHLNCVQDDPAMKVYNVVLESGHTYYANGFCVFDMFPNLAQYPRMFKFLHLLWRNCATQIDEHFDDVVTPGSEDRIRLEHFSKFIQQAIGTYLSKN</sequence>